<name>A0A7C3C4A8_9BACT</name>
<evidence type="ECO:0000256" key="2">
    <source>
        <dbReference type="SAM" id="SignalP"/>
    </source>
</evidence>
<feature type="chain" id="PRO_5028184485" description="OmpA-like domain-containing protein" evidence="2">
    <location>
        <begin position="26"/>
        <end position="302"/>
    </location>
</feature>
<dbReference type="SUPFAM" id="SSF103647">
    <property type="entry name" value="TSP type-3 repeat"/>
    <property type="match status" value="2"/>
</dbReference>
<dbReference type="GO" id="GO:0007155">
    <property type="term" value="P:cell adhesion"/>
    <property type="evidence" value="ECO:0007669"/>
    <property type="project" value="InterPro"/>
</dbReference>
<feature type="signal peptide" evidence="2">
    <location>
        <begin position="1"/>
        <end position="25"/>
    </location>
</feature>
<sequence length="302" mass="33968">MIRGKSMKKLIQIMTIFFASAVLHASVAHELDNSFFEKDFEKIIRFNMLRFNEEGVLDTASAKTLDAAVQKIQEIQKTSKVKVTLVGHMYKADDYYPQKIQNSLRYVEDINTSDDKSVAYVQKLEKRLVDSGIDGAVIYPYAKRGKVLGFTDETPESGDLSNRVILSIYVLKPEDIDSDKDGVFDRYDRCVATPRGSKVDKNGCPIDSDHDGVLDYKDKCPNTPPKGVIVDAHGCPLDSDHDGVIDYKDKCENTPQGINVDPYGCPLKQTLKLYFKSNSDKILKNSYGEVKRFAEFLKKNPG</sequence>
<dbReference type="GO" id="GO:0005509">
    <property type="term" value="F:calcium ion binding"/>
    <property type="evidence" value="ECO:0007669"/>
    <property type="project" value="InterPro"/>
</dbReference>
<organism evidence="3">
    <name type="scientific">Sulfurimonas autotrophica</name>
    <dbReference type="NCBI Taxonomy" id="202747"/>
    <lineage>
        <taxon>Bacteria</taxon>
        <taxon>Pseudomonadati</taxon>
        <taxon>Campylobacterota</taxon>
        <taxon>Epsilonproteobacteria</taxon>
        <taxon>Campylobacterales</taxon>
        <taxon>Sulfurimonadaceae</taxon>
        <taxon>Sulfurimonas</taxon>
    </lineage>
</organism>
<reference evidence="3" key="1">
    <citation type="journal article" date="2020" name="mSystems">
        <title>Genome- and Community-Level Interaction Insights into Carbon Utilization and Element Cycling Functions of Hydrothermarchaeota in Hydrothermal Sediment.</title>
        <authorList>
            <person name="Zhou Z."/>
            <person name="Liu Y."/>
            <person name="Xu W."/>
            <person name="Pan J."/>
            <person name="Luo Z.H."/>
            <person name="Li M."/>
        </authorList>
    </citation>
    <scope>NUCLEOTIDE SEQUENCE [LARGE SCALE GENOMIC DNA]</scope>
    <source>
        <strain evidence="3">HyVt-507</strain>
    </source>
</reference>
<evidence type="ECO:0000313" key="3">
    <source>
        <dbReference type="EMBL" id="HFB53968.1"/>
    </source>
</evidence>
<dbReference type="InterPro" id="IPR003367">
    <property type="entry name" value="Thrombospondin_3-like_rpt"/>
</dbReference>
<dbReference type="InterPro" id="IPR028974">
    <property type="entry name" value="TSP_type-3_rpt"/>
</dbReference>
<evidence type="ECO:0000256" key="1">
    <source>
        <dbReference type="ARBA" id="ARBA00022729"/>
    </source>
</evidence>
<keyword evidence="1 2" id="KW-0732">Signal</keyword>
<comment type="caution">
    <text evidence="3">The sequence shown here is derived from an EMBL/GenBank/DDBJ whole genome shotgun (WGS) entry which is preliminary data.</text>
</comment>
<dbReference type="Gene3D" id="4.10.1080.10">
    <property type="entry name" value="TSP type-3 repeat"/>
    <property type="match status" value="1"/>
</dbReference>
<protein>
    <recommendedName>
        <fullName evidence="4">OmpA-like domain-containing protein</fullName>
    </recommendedName>
</protein>
<proteinExistence type="predicted"/>
<dbReference type="Pfam" id="PF02412">
    <property type="entry name" value="TSP_3"/>
    <property type="match status" value="2"/>
</dbReference>
<dbReference type="EMBL" id="DRNH01000240">
    <property type="protein sequence ID" value="HFB53968.1"/>
    <property type="molecule type" value="Genomic_DNA"/>
</dbReference>
<feature type="non-terminal residue" evidence="3">
    <location>
        <position position="302"/>
    </location>
</feature>
<gene>
    <name evidence="3" type="ORF">ENJ67_04480</name>
</gene>
<evidence type="ECO:0008006" key="4">
    <source>
        <dbReference type="Google" id="ProtNLM"/>
    </source>
</evidence>
<dbReference type="AlphaFoldDB" id="A0A7C3C4A8"/>
<dbReference type="Proteomes" id="UP000886390">
    <property type="component" value="Unassembled WGS sequence"/>
</dbReference>
<accession>A0A7C3C4A8</accession>